<dbReference type="AlphaFoldDB" id="A0A445AZ26"/>
<protein>
    <submittedName>
        <fullName evidence="2">Uncharacterized protein</fullName>
    </submittedName>
</protein>
<comment type="caution">
    <text evidence="2">The sequence shown here is derived from an EMBL/GenBank/DDBJ whole genome shotgun (WGS) entry which is preliminary data.</text>
</comment>
<evidence type="ECO:0000313" key="3">
    <source>
        <dbReference type="Proteomes" id="UP000289738"/>
    </source>
</evidence>
<organism evidence="2 3">
    <name type="scientific">Arachis hypogaea</name>
    <name type="common">Peanut</name>
    <dbReference type="NCBI Taxonomy" id="3818"/>
    <lineage>
        <taxon>Eukaryota</taxon>
        <taxon>Viridiplantae</taxon>
        <taxon>Streptophyta</taxon>
        <taxon>Embryophyta</taxon>
        <taxon>Tracheophyta</taxon>
        <taxon>Spermatophyta</taxon>
        <taxon>Magnoliopsida</taxon>
        <taxon>eudicotyledons</taxon>
        <taxon>Gunneridae</taxon>
        <taxon>Pentapetalae</taxon>
        <taxon>rosids</taxon>
        <taxon>fabids</taxon>
        <taxon>Fabales</taxon>
        <taxon>Fabaceae</taxon>
        <taxon>Papilionoideae</taxon>
        <taxon>50 kb inversion clade</taxon>
        <taxon>dalbergioids sensu lato</taxon>
        <taxon>Dalbergieae</taxon>
        <taxon>Pterocarpus clade</taxon>
        <taxon>Arachis</taxon>
    </lineage>
</organism>
<reference evidence="2 3" key="1">
    <citation type="submission" date="2019-01" db="EMBL/GenBank/DDBJ databases">
        <title>Sequencing of cultivated peanut Arachis hypogaea provides insights into genome evolution and oil improvement.</title>
        <authorList>
            <person name="Chen X."/>
        </authorList>
    </citation>
    <scope>NUCLEOTIDE SEQUENCE [LARGE SCALE GENOMIC DNA]</scope>
    <source>
        <strain evidence="3">cv. Fuhuasheng</strain>
        <tissue evidence="2">Leaves</tissue>
    </source>
</reference>
<dbReference type="PANTHER" id="PTHR31300">
    <property type="entry name" value="LIPASE"/>
    <property type="match status" value="1"/>
</dbReference>
<proteinExistence type="predicted"/>
<evidence type="ECO:0000313" key="2">
    <source>
        <dbReference type="EMBL" id="RYR31661.1"/>
    </source>
</evidence>
<dbReference type="EMBL" id="SDMP01000011">
    <property type="protein sequence ID" value="RYR31661.1"/>
    <property type="molecule type" value="Genomic_DNA"/>
</dbReference>
<dbReference type="Pfam" id="PF04788">
    <property type="entry name" value="DUF620"/>
    <property type="match status" value="1"/>
</dbReference>
<evidence type="ECO:0000256" key="1">
    <source>
        <dbReference type="SAM" id="MobiDB-lite"/>
    </source>
</evidence>
<dbReference type="STRING" id="3818.A0A445AZ26"/>
<keyword evidence="3" id="KW-1185">Reference proteome</keyword>
<feature type="compositionally biased region" description="Basic residues" evidence="1">
    <location>
        <begin position="76"/>
        <end position="94"/>
    </location>
</feature>
<dbReference type="PANTHER" id="PTHR31300:SF2">
    <property type="entry name" value="LIPASE-LIKE PROTEIN"/>
    <property type="match status" value="1"/>
</dbReference>
<accession>A0A445AZ26</accession>
<gene>
    <name evidence="2" type="ORF">Ahy_B01g056520</name>
</gene>
<name>A0A445AZ26_ARAHY</name>
<sequence length="239" mass="26636">MKSLISFRVNSLRSPLYPQSHLHLLTLLWSSTSPSPSSPVLAADLCPSPSFLAPLSPSFIRSIPLLSSSRSLSASVRRRSLCRRRDTRGRRRSHSSAASSLAGNERWRGSQRVERRRQHRGAPSPPSSSTSRVPMQSQPQETSSAYYILQQYTAASGGQELQNPIRNAYAMGKVRMVASEFETATRVVKIRNASRCAESGGFVLWQMKQKWAFCGNYSFQVWGDGNEPYQNKNGRGVDN</sequence>
<feature type="region of interest" description="Disordered" evidence="1">
    <location>
        <begin position="76"/>
        <end position="140"/>
    </location>
</feature>
<dbReference type="InterPro" id="IPR006873">
    <property type="entry name" value="DUF620"/>
</dbReference>
<dbReference type="Proteomes" id="UP000289738">
    <property type="component" value="Chromosome B01"/>
</dbReference>